<feature type="region of interest" description="Disordered" evidence="1">
    <location>
        <begin position="1"/>
        <end position="140"/>
    </location>
</feature>
<proteinExistence type="predicted"/>
<dbReference type="Proteomes" id="UP000050424">
    <property type="component" value="Unassembled WGS sequence"/>
</dbReference>
<feature type="compositionally biased region" description="Basic and acidic residues" evidence="1">
    <location>
        <begin position="17"/>
        <end position="27"/>
    </location>
</feature>
<dbReference type="AlphaFoldDB" id="A0A0P7AQ56"/>
<reference evidence="2 3" key="1">
    <citation type="submission" date="2015-09" db="EMBL/GenBank/DDBJ databases">
        <title>Draft genome of a European isolate of the apple canker pathogen Neonectria ditissima.</title>
        <authorList>
            <person name="Gomez-Cortecero A."/>
            <person name="Harrison R.J."/>
            <person name="Armitage A.D."/>
        </authorList>
    </citation>
    <scope>NUCLEOTIDE SEQUENCE [LARGE SCALE GENOMIC DNA]</scope>
    <source>
        <strain evidence="2 3">R09/05</strain>
    </source>
</reference>
<feature type="compositionally biased region" description="Polar residues" evidence="1">
    <location>
        <begin position="59"/>
        <end position="69"/>
    </location>
</feature>
<feature type="compositionally biased region" description="Basic residues" evidence="1">
    <location>
        <begin position="28"/>
        <end position="54"/>
    </location>
</feature>
<dbReference type="STRING" id="78410.A0A0P7AQ56"/>
<accession>A0A0P7AQ56</accession>
<evidence type="ECO:0000256" key="1">
    <source>
        <dbReference type="SAM" id="MobiDB-lite"/>
    </source>
</evidence>
<comment type="caution">
    <text evidence="2">The sequence shown here is derived from an EMBL/GenBank/DDBJ whole genome shotgun (WGS) entry which is preliminary data.</text>
</comment>
<protein>
    <submittedName>
        <fullName evidence="2">Uncharacterized protein</fullName>
    </submittedName>
</protein>
<gene>
    <name evidence="2" type="ORF">AK830_g6609</name>
</gene>
<dbReference type="OrthoDB" id="273010at2759"/>
<keyword evidence="3" id="KW-1185">Reference proteome</keyword>
<evidence type="ECO:0000313" key="3">
    <source>
        <dbReference type="Proteomes" id="UP000050424"/>
    </source>
</evidence>
<feature type="region of interest" description="Disordered" evidence="1">
    <location>
        <begin position="234"/>
        <end position="270"/>
    </location>
</feature>
<dbReference type="EMBL" id="LKCW01000094">
    <property type="protein sequence ID" value="KPM39936.1"/>
    <property type="molecule type" value="Genomic_DNA"/>
</dbReference>
<name>A0A0P7AQ56_9HYPO</name>
<feature type="compositionally biased region" description="Basic and acidic residues" evidence="1">
    <location>
        <begin position="91"/>
        <end position="101"/>
    </location>
</feature>
<feature type="compositionally biased region" description="Polar residues" evidence="1">
    <location>
        <begin position="256"/>
        <end position="267"/>
    </location>
</feature>
<organism evidence="2 3">
    <name type="scientific">Neonectria ditissima</name>
    <dbReference type="NCBI Taxonomy" id="78410"/>
    <lineage>
        <taxon>Eukaryota</taxon>
        <taxon>Fungi</taxon>
        <taxon>Dikarya</taxon>
        <taxon>Ascomycota</taxon>
        <taxon>Pezizomycotina</taxon>
        <taxon>Sordariomycetes</taxon>
        <taxon>Hypocreomycetidae</taxon>
        <taxon>Hypocreales</taxon>
        <taxon>Nectriaceae</taxon>
        <taxon>Neonectria</taxon>
    </lineage>
</organism>
<sequence length="532" mass="58648">MATLASIPDPNSCPARPKIDAPDEKRIPSFKRLRSRSRVRVLSRRPTRARHPRTGRSGIYSQHLPSNTAAPDHAPLENTKHSGSIAKGATHRKDTVLDRYEPNGTIPDLEASRNEHQGDAVPATGPAPFEVSPLSSKSLATPGSGNLDGANSVVDFNKQNGTTLVTSPKYSQNLPQLSHYCETTDSKKQTLGAACEVSSNNMSGVPDTPRRPGVDNRLVDAIARNVAQQLHMLSVTSEPRSYRRHFQDSEEMSPESYRNPSRTSSQRGALDRFTRELQRYAEHTGAKGKIPLFTPTPTRSGTTLRTVSALLPFRPEFTAAGLAVTSKDQAKLHSHRTRASANRATRQPPLPKLAAKQAHLSQLDGNDGCPSSNTEISFTTPNNMDEWRYAAMGKAVARERQKPLANRVPKSTCLPCIPGRRESAGWGCLQLLQKSQPQLYASESVTTPHHTVMDTKLKMSSFPAKASIPEWANLPAPNIFYPQPQQDTRMKADDVVNRAHRIKSGREHEHLTRVYIPKQPTTGLRRQPMVLP</sequence>
<evidence type="ECO:0000313" key="2">
    <source>
        <dbReference type="EMBL" id="KPM39936.1"/>
    </source>
</evidence>